<accession>A0ABV6SZ72</accession>
<dbReference type="Gene3D" id="2.40.170.20">
    <property type="entry name" value="TonB-dependent receptor, beta-barrel domain"/>
    <property type="match status" value="1"/>
</dbReference>
<dbReference type="Pfam" id="PF00593">
    <property type="entry name" value="TonB_dep_Rec_b-barrel"/>
    <property type="match status" value="1"/>
</dbReference>
<evidence type="ECO:0000256" key="6">
    <source>
        <dbReference type="ARBA" id="ARBA00023004"/>
    </source>
</evidence>
<keyword evidence="2 11" id="KW-0813">Transport</keyword>
<sequence length="760" mass="83276">MKPAHLRATTLSLAIVMALAAPGLHAQDAGAADAAPAASATDIDGITVTARRRVESIQDVPVAVSAFGEEQLKDLQATDISGLQGAVPNLNIVQGRGSSNTVNVFIRGIGQPDSLQTFDPGVGMYVDDVYYSRINGALFSLFDVQQVEVLRGPQGTLYGKNSTGGAIKVNTRNPFDDQGGAVEVGVGSFGRTDFRAYVGEELSERAAFSIAGAYLKNDGYVEDPVTGEEYNGEDTLAFRGKLALRPTDTFTATLSADYTRQDNALTLGQPTAPLIRTDLVFGPVVLHQPSSDEYDFRTRTSFRPDQGQEMTHKGVSANLQWDLGEQWAVKSITAWRKLDTSSFIDIDASEWELGDVLVEVDQEQFSQELQLQYDNGGNLQAIFGAYYMNETLPSYQEAYASDFFGLAGAPIDFLRTIDDDLETTSVAAFAHVNWEFAPTWTLAAGLRYSRDEKDYWRTTSTFWAPVMAALNETVAFSGKQSWDAWTPSLSLQKAFSDNVMGYVSANRGFKSGGFNGRANSALETTSAVFDPEFVWTYEAGVKMRSGDGRLTANFAGFHSSYEDFQARVSEVLNPESPTPSFSFPVLNAAEMEINGFEFEGSARLGEATLLSGQASWMDASYKSFEDLRTTDPTNPAYDPTLHQHVPFSPEWTARIALQHSFQLGGNGALTIGGDVSYRGDTWLSVDNRPGLMQEAYTTAGAFAAWDSPQYAWQIRAGVRNLTDEVYKVEGQEFSSVANIQTAYYAPPRNWYLTVRRNFDF</sequence>
<dbReference type="EMBL" id="JBHLTF010000033">
    <property type="protein sequence ID" value="MFC0718749.1"/>
    <property type="molecule type" value="Genomic_DNA"/>
</dbReference>
<comment type="subcellular location">
    <subcellularLocation>
        <location evidence="1 11">Cell outer membrane</location>
        <topology evidence="1 11">Multi-pass membrane protein</topology>
    </subcellularLocation>
</comment>
<evidence type="ECO:0000256" key="8">
    <source>
        <dbReference type="ARBA" id="ARBA00023077"/>
    </source>
</evidence>
<evidence type="ECO:0000256" key="4">
    <source>
        <dbReference type="ARBA" id="ARBA00022496"/>
    </source>
</evidence>
<dbReference type="InterPro" id="IPR012910">
    <property type="entry name" value="Plug_dom"/>
</dbReference>
<gene>
    <name evidence="16" type="ORF">ACFFFU_13520</name>
</gene>
<dbReference type="InterPro" id="IPR039426">
    <property type="entry name" value="TonB-dep_rcpt-like"/>
</dbReference>
<evidence type="ECO:0000313" key="17">
    <source>
        <dbReference type="Proteomes" id="UP001589898"/>
    </source>
</evidence>
<proteinExistence type="inferred from homology"/>
<evidence type="ECO:0000256" key="12">
    <source>
        <dbReference type="RuleBase" id="RU003357"/>
    </source>
</evidence>
<feature type="domain" description="TonB-dependent receptor-like beta-barrel" evidence="14">
    <location>
        <begin position="246"/>
        <end position="721"/>
    </location>
</feature>
<keyword evidence="3 11" id="KW-1134">Transmembrane beta strand</keyword>
<keyword evidence="4" id="KW-0410">Iron transport</keyword>
<evidence type="ECO:0000256" key="5">
    <source>
        <dbReference type="ARBA" id="ARBA00022692"/>
    </source>
</evidence>
<dbReference type="Proteomes" id="UP001589898">
    <property type="component" value="Unassembled WGS sequence"/>
</dbReference>
<evidence type="ECO:0000256" key="1">
    <source>
        <dbReference type="ARBA" id="ARBA00004571"/>
    </source>
</evidence>
<dbReference type="Pfam" id="PF07715">
    <property type="entry name" value="Plug"/>
    <property type="match status" value="1"/>
</dbReference>
<keyword evidence="5 11" id="KW-0812">Transmembrane</keyword>
<keyword evidence="13" id="KW-0732">Signal</keyword>
<evidence type="ECO:0000259" key="15">
    <source>
        <dbReference type="Pfam" id="PF07715"/>
    </source>
</evidence>
<dbReference type="InterPro" id="IPR000531">
    <property type="entry name" value="Beta-barrel_TonB"/>
</dbReference>
<evidence type="ECO:0000256" key="9">
    <source>
        <dbReference type="ARBA" id="ARBA00023136"/>
    </source>
</evidence>
<keyword evidence="9 11" id="KW-0472">Membrane</keyword>
<evidence type="ECO:0000256" key="11">
    <source>
        <dbReference type="PROSITE-ProRule" id="PRU01360"/>
    </source>
</evidence>
<evidence type="ECO:0000256" key="2">
    <source>
        <dbReference type="ARBA" id="ARBA00022448"/>
    </source>
</evidence>
<evidence type="ECO:0000256" key="13">
    <source>
        <dbReference type="SAM" id="SignalP"/>
    </source>
</evidence>
<dbReference type="SUPFAM" id="SSF56935">
    <property type="entry name" value="Porins"/>
    <property type="match status" value="1"/>
</dbReference>
<keyword evidence="6" id="KW-0408">Iron</keyword>
<evidence type="ECO:0000256" key="10">
    <source>
        <dbReference type="ARBA" id="ARBA00023237"/>
    </source>
</evidence>
<evidence type="ECO:0000313" key="16">
    <source>
        <dbReference type="EMBL" id="MFC0718749.1"/>
    </source>
</evidence>
<dbReference type="PANTHER" id="PTHR32552">
    <property type="entry name" value="FERRICHROME IRON RECEPTOR-RELATED"/>
    <property type="match status" value="1"/>
</dbReference>
<keyword evidence="10 11" id="KW-0998">Cell outer membrane</keyword>
<reference evidence="16 17" key="1">
    <citation type="submission" date="2024-09" db="EMBL/GenBank/DDBJ databases">
        <authorList>
            <person name="Sun Q."/>
            <person name="Mori K."/>
        </authorList>
    </citation>
    <scope>NUCLEOTIDE SEQUENCE [LARGE SCALE GENOMIC DNA]</scope>
    <source>
        <strain evidence="16 17">KCTC 52403</strain>
    </source>
</reference>
<name>A0ABV6SZ72_9GAMM</name>
<dbReference type="CDD" id="cd01347">
    <property type="entry name" value="ligand_gated_channel"/>
    <property type="match status" value="1"/>
</dbReference>
<dbReference type="PANTHER" id="PTHR32552:SF81">
    <property type="entry name" value="TONB-DEPENDENT OUTER MEMBRANE RECEPTOR"/>
    <property type="match status" value="1"/>
</dbReference>
<keyword evidence="8 12" id="KW-0798">TonB box</keyword>
<organism evidence="16 17">
    <name type="scientific">Luteimonas padinae</name>
    <dbReference type="NCBI Taxonomy" id="1714359"/>
    <lineage>
        <taxon>Bacteria</taxon>
        <taxon>Pseudomonadati</taxon>
        <taxon>Pseudomonadota</taxon>
        <taxon>Gammaproteobacteria</taxon>
        <taxon>Lysobacterales</taxon>
        <taxon>Lysobacteraceae</taxon>
        <taxon>Luteimonas</taxon>
    </lineage>
</organism>
<evidence type="ECO:0000259" key="14">
    <source>
        <dbReference type="Pfam" id="PF00593"/>
    </source>
</evidence>
<feature type="domain" description="TonB-dependent receptor plug" evidence="15">
    <location>
        <begin position="57"/>
        <end position="166"/>
    </location>
</feature>
<evidence type="ECO:0000256" key="7">
    <source>
        <dbReference type="ARBA" id="ARBA00023065"/>
    </source>
</evidence>
<feature type="signal peptide" evidence="13">
    <location>
        <begin position="1"/>
        <end position="26"/>
    </location>
</feature>
<comment type="caution">
    <text evidence="16">The sequence shown here is derived from an EMBL/GenBank/DDBJ whole genome shotgun (WGS) entry which is preliminary data.</text>
</comment>
<comment type="similarity">
    <text evidence="11 12">Belongs to the TonB-dependent receptor family.</text>
</comment>
<evidence type="ECO:0000256" key="3">
    <source>
        <dbReference type="ARBA" id="ARBA00022452"/>
    </source>
</evidence>
<dbReference type="InterPro" id="IPR036942">
    <property type="entry name" value="Beta-barrel_TonB_sf"/>
</dbReference>
<protein>
    <submittedName>
        <fullName evidence="16">TonB-dependent receptor</fullName>
    </submittedName>
</protein>
<dbReference type="RefSeq" id="WP_189494926.1">
    <property type="nucleotide sequence ID" value="NZ_BMZT01000002.1"/>
</dbReference>
<keyword evidence="16" id="KW-0675">Receptor</keyword>
<feature type="chain" id="PRO_5045769599" evidence="13">
    <location>
        <begin position="27"/>
        <end position="760"/>
    </location>
</feature>
<keyword evidence="17" id="KW-1185">Reference proteome</keyword>
<keyword evidence="7" id="KW-0406">Ion transport</keyword>
<dbReference type="PROSITE" id="PS52016">
    <property type="entry name" value="TONB_DEPENDENT_REC_3"/>
    <property type="match status" value="1"/>
</dbReference>